<keyword evidence="1 2" id="KW-0694">RNA-binding</keyword>
<accession>A0A8J3DGK9</accession>
<organism evidence="4 5">
    <name type="scientific">Cerasicoccus arenae</name>
    <dbReference type="NCBI Taxonomy" id="424488"/>
    <lineage>
        <taxon>Bacteria</taxon>
        <taxon>Pseudomonadati</taxon>
        <taxon>Verrucomicrobiota</taxon>
        <taxon>Opitutia</taxon>
        <taxon>Puniceicoccales</taxon>
        <taxon>Cerasicoccaceae</taxon>
        <taxon>Cerasicoccus</taxon>
    </lineage>
</organism>
<evidence type="ECO:0000313" key="4">
    <source>
        <dbReference type="EMBL" id="GHB97701.1"/>
    </source>
</evidence>
<reference evidence="4" key="1">
    <citation type="journal article" date="2014" name="Int. J. Syst. Evol. Microbiol.">
        <title>Complete genome sequence of Corynebacterium casei LMG S-19264T (=DSM 44701T), isolated from a smear-ripened cheese.</title>
        <authorList>
            <consortium name="US DOE Joint Genome Institute (JGI-PGF)"/>
            <person name="Walter F."/>
            <person name="Albersmeier A."/>
            <person name="Kalinowski J."/>
            <person name="Ruckert C."/>
        </authorList>
    </citation>
    <scope>NUCLEOTIDE SEQUENCE</scope>
    <source>
        <strain evidence="4">KCTC 12870</strain>
    </source>
</reference>
<dbReference type="InterPro" id="IPR051925">
    <property type="entry name" value="RNA-binding_domain"/>
</dbReference>
<reference evidence="4" key="2">
    <citation type="submission" date="2020-09" db="EMBL/GenBank/DDBJ databases">
        <authorList>
            <person name="Sun Q."/>
            <person name="Kim S."/>
        </authorList>
    </citation>
    <scope>NUCLEOTIDE SEQUENCE</scope>
    <source>
        <strain evidence="4">KCTC 12870</strain>
    </source>
</reference>
<evidence type="ECO:0000256" key="1">
    <source>
        <dbReference type="ARBA" id="ARBA00022884"/>
    </source>
</evidence>
<dbReference type="PROSITE" id="PS51295">
    <property type="entry name" value="CRM"/>
    <property type="match status" value="1"/>
</dbReference>
<evidence type="ECO:0000313" key="5">
    <source>
        <dbReference type="Proteomes" id="UP000642829"/>
    </source>
</evidence>
<feature type="domain" description="CRM" evidence="3">
    <location>
        <begin position="1"/>
        <end position="94"/>
    </location>
</feature>
<dbReference type="SUPFAM" id="SSF75471">
    <property type="entry name" value="YhbY-like"/>
    <property type="match status" value="1"/>
</dbReference>
<protein>
    <recommendedName>
        <fullName evidence="3">CRM domain-containing protein</fullName>
    </recommendedName>
</protein>
<dbReference type="GO" id="GO:0003723">
    <property type="term" value="F:RNA binding"/>
    <property type="evidence" value="ECO:0007669"/>
    <property type="project" value="UniProtKB-UniRule"/>
</dbReference>
<sequence length="94" mass="10477">MLTSAEKKKLRGMAQRLPNHAHVGKLGLTDSLVAELELMLKRQQLVKVKFIVDRDAMKAVISDIEQRTTCECVGHVGKTAAFYRAKPKTEAEAK</sequence>
<dbReference type="Gene3D" id="3.30.110.60">
    <property type="entry name" value="YhbY-like"/>
    <property type="match status" value="1"/>
</dbReference>
<name>A0A8J3DGK9_9BACT</name>
<keyword evidence="5" id="KW-1185">Reference proteome</keyword>
<evidence type="ECO:0000259" key="3">
    <source>
        <dbReference type="PROSITE" id="PS51295"/>
    </source>
</evidence>
<dbReference type="PANTHER" id="PTHR40065:SF3">
    <property type="entry name" value="RNA-BINDING PROTEIN YHBY"/>
    <property type="match status" value="1"/>
</dbReference>
<evidence type="ECO:0000256" key="2">
    <source>
        <dbReference type="PROSITE-ProRule" id="PRU00626"/>
    </source>
</evidence>
<dbReference type="PANTHER" id="PTHR40065">
    <property type="entry name" value="RNA-BINDING PROTEIN YHBY"/>
    <property type="match status" value="1"/>
</dbReference>
<dbReference type="InterPro" id="IPR001890">
    <property type="entry name" value="RNA-binding_CRM"/>
</dbReference>
<dbReference type="EMBL" id="BMXG01000006">
    <property type="protein sequence ID" value="GHB97701.1"/>
    <property type="molecule type" value="Genomic_DNA"/>
</dbReference>
<dbReference type="Proteomes" id="UP000642829">
    <property type="component" value="Unassembled WGS sequence"/>
</dbReference>
<dbReference type="Pfam" id="PF01985">
    <property type="entry name" value="CRS1_YhbY"/>
    <property type="match status" value="1"/>
</dbReference>
<dbReference type="RefSeq" id="WP_189512935.1">
    <property type="nucleotide sequence ID" value="NZ_BMXG01000006.1"/>
</dbReference>
<dbReference type="InterPro" id="IPR035920">
    <property type="entry name" value="YhbY-like_sf"/>
</dbReference>
<gene>
    <name evidence="4" type="ORF">GCM10007047_11950</name>
</gene>
<dbReference type="SMART" id="SM01103">
    <property type="entry name" value="CRS1_YhbY"/>
    <property type="match status" value="1"/>
</dbReference>
<comment type="caution">
    <text evidence="4">The sequence shown here is derived from an EMBL/GenBank/DDBJ whole genome shotgun (WGS) entry which is preliminary data.</text>
</comment>
<dbReference type="AlphaFoldDB" id="A0A8J3DGK9"/>
<proteinExistence type="predicted"/>